<gene>
    <name evidence="2" type="ORF">SGL43_03244</name>
</gene>
<feature type="domain" description="Dienelactone hydrolase" evidence="1">
    <location>
        <begin position="76"/>
        <end position="190"/>
    </location>
</feature>
<dbReference type="InterPro" id="IPR002925">
    <property type="entry name" value="Dienelactn_hydro"/>
</dbReference>
<dbReference type="Gene3D" id="3.40.50.1820">
    <property type="entry name" value="alpha/beta hydrolase"/>
    <property type="match status" value="1"/>
</dbReference>
<dbReference type="EMBL" id="CAKXYP010000008">
    <property type="protein sequence ID" value="CAH9416221.1"/>
    <property type="molecule type" value="Genomic_DNA"/>
</dbReference>
<evidence type="ECO:0000313" key="3">
    <source>
        <dbReference type="Proteomes" id="UP001154015"/>
    </source>
</evidence>
<dbReference type="InterPro" id="IPR029058">
    <property type="entry name" value="AB_hydrolase_fold"/>
</dbReference>
<name>A0ABN8V1A4_STRGL</name>
<dbReference type="GO" id="GO:0016787">
    <property type="term" value="F:hydrolase activity"/>
    <property type="evidence" value="ECO:0007669"/>
    <property type="project" value="UniProtKB-KW"/>
</dbReference>
<dbReference type="Proteomes" id="UP001154015">
    <property type="component" value="Unassembled WGS sequence"/>
</dbReference>
<organism evidence="2 3">
    <name type="scientific">Streptomyces globisporus</name>
    <dbReference type="NCBI Taxonomy" id="1908"/>
    <lineage>
        <taxon>Bacteria</taxon>
        <taxon>Bacillati</taxon>
        <taxon>Actinomycetota</taxon>
        <taxon>Actinomycetes</taxon>
        <taxon>Kitasatosporales</taxon>
        <taxon>Streptomycetaceae</taxon>
        <taxon>Streptomyces</taxon>
    </lineage>
</organism>
<dbReference type="Gene3D" id="1.10.10.800">
    <property type="match status" value="1"/>
</dbReference>
<dbReference type="PROSITE" id="PS51318">
    <property type="entry name" value="TAT"/>
    <property type="match status" value="1"/>
</dbReference>
<dbReference type="InterPro" id="IPR006311">
    <property type="entry name" value="TAT_signal"/>
</dbReference>
<evidence type="ECO:0000313" key="2">
    <source>
        <dbReference type="EMBL" id="CAH9416221.1"/>
    </source>
</evidence>
<keyword evidence="2" id="KW-0378">Hydrolase</keyword>
<sequence>MTAPGSGRGPQRRQILMMGGAAVAAGSLAAAGGSTAYAQTARRGSKWDKTFPRSPKVDHRKVSFRNRLGIELVADLYSPKRLRGRARALIVGHPFGGVKEQTSGLYAQTMAERGFVTLAFDASYNGESGGRPRHIASLETFVEDFSAAVDYLGTRSYVARDRIGVIGVCASGGFSLSAAQIEPRLKAVATVSMYDMGRAYRDGQGYAPVPSEKNSVEERKRALAEAAEQRWAEFDGGEVRYGGGSAVPLKPSQQAAADEFAAYYATPRGQHPRSHPLTLTSLGAIANFMPLAQIELTAPRPLLFIAGEKAHSRYYSEDAYAKAPEPRELHIVPGAGHVDLYDKVDLIPWGKLTSFFDKHL</sequence>
<accession>A0ABN8V1A4</accession>
<comment type="caution">
    <text evidence="2">The sequence shown here is derived from an EMBL/GenBank/DDBJ whole genome shotgun (WGS) entry which is preliminary data.</text>
</comment>
<dbReference type="SUPFAM" id="SSF53474">
    <property type="entry name" value="alpha/beta-Hydrolases"/>
    <property type="match status" value="1"/>
</dbReference>
<dbReference type="RefSeq" id="WP_318574788.1">
    <property type="nucleotide sequence ID" value="NZ_CAKXYP010000008.1"/>
</dbReference>
<proteinExistence type="predicted"/>
<dbReference type="PANTHER" id="PTHR47751:SF1">
    <property type="entry name" value="SUPERFAMILY HYDROLASE, PUTATIVE (AFU_ORTHOLOGUE AFUA_2G16580)-RELATED"/>
    <property type="match status" value="1"/>
</dbReference>
<keyword evidence="3" id="KW-1185">Reference proteome</keyword>
<dbReference type="Pfam" id="PF01738">
    <property type="entry name" value="DLH"/>
    <property type="match status" value="1"/>
</dbReference>
<evidence type="ECO:0000259" key="1">
    <source>
        <dbReference type="Pfam" id="PF01738"/>
    </source>
</evidence>
<dbReference type="InterPro" id="IPR051411">
    <property type="entry name" value="Polyketide_trans_af380"/>
</dbReference>
<dbReference type="PANTHER" id="PTHR47751">
    <property type="entry name" value="SUPERFAMILY HYDROLASE, PUTATIVE (AFU_ORTHOLOGUE AFUA_2G16580)-RELATED"/>
    <property type="match status" value="1"/>
</dbReference>
<reference evidence="2" key="1">
    <citation type="submission" date="2022-03" db="EMBL/GenBank/DDBJ databases">
        <authorList>
            <person name="Leyn A S."/>
        </authorList>
    </citation>
    <scope>NUCLEOTIDE SEQUENCE</scope>
    <source>
        <strain evidence="2">Streptomyces globisporus 4-3</strain>
    </source>
</reference>
<protein>
    <submittedName>
        <fullName evidence="2">Dienelactone hydrolase and related enzymes</fullName>
    </submittedName>
</protein>